<organism evidence="2">
    <name type="scientific">bioreactor metagenome</name>
    <dbReference type="NCBI Taxonomy" id="1076179"/>
    <lineage>
        <taxon>unclassified sequences</taxon>
        <taxon>metagenomes</taxon>
        <taxon>ecological metagenomes</taxon>
    </lineage>
</organism>
<proteinExistence type="predicted"/>
<accession>A0A644VSW0</accession>
<dbReference type="EMBL" id="VSSQ01000430">
    <property type="protein sequence ID" value="MPL94494.1"/>
    <property type="molecule type" value="Genomic_DNA"/>
</dbReference>
<dbReference type="PANTHER" id="PTHR32182:SF22">
    <property type="entry name" value="ATP-DEPENDENT ENDONUCLEASE, OLD FAMILY-RELATED"/>
    <property type="match status" value="1"/>
</dbReference>
<dbReference type="GO" id="GO:0006302">
    <property type="term" value="P:double-strand break repair"/>
    <property type="evidence" value="ECO:0007669"/>
    <property type="project" value="TreeGrafter"/>
</dbReference>
<dbReference type="AlphaFoldDB" id="A0A644VSW0"/>
<dbReference type="Pfam" id="PF02463">
    <property type="entry name" value="SMC_N"/>
    <property type="match status" value="1"/>
</dbReference>
<feature type="domain" description="RecF/RecN/SMC N-terminal" evidence="1">
    <location>
        <begin position="3"/>
        <end position="343"/>
    </location>
</feature>
<evidence type="ECO:0000259" key="1">
    <source>
        <dbReference type="Pfam" id="PF02463"/>
    </source>
</evidence>
<evidence type="ECO:0000313" key="2">
    <source>
        <dbReference type="EMBL" id="MPL94494.1"/>
    </source>
</evidence>
<sequence length="500" mass="57501">MRIKKIEIKDYKAFYGKNEFNVDGKNLFIYGENGSGKSSFYYALKDFFQSSTETLSYDETENIFLTQAQKGKGYIKVTFNPDKNGTATDKKYTVNKTSKNTYVAGDTSIRDAIKLKSFLTYKHLLAIHHIKKDNEIDLFDLLVKGVLKHFKSLAITGSQELGELWENVEKAVAKPTEGQTYNITQKKKDVDRTINIFNTAFKKLFDESSIENILKYSQPILDKFGHNIELKLQYTQVKPTSDYKDIERNHVRAKIKYLSKQIDKPHIFLNEARLSAIAISIYLGMVKRHIQGIPCKVLFLDDIFIGLDISNRLPLLEILKSDFDSYQVFITTYDKPWYEFVRTNYLNNNSSWKCFEIYAGRSKEGFTIPVVKEIKGQGNNDHLGYFIQTAENYHNSGDNKAAGVYLRSAFEAILKQFCFGKVTVKFVIDQSKLQANDFWSATKSHNQANQLTQHTKDEIDNLLPLVLNPLNHNDTNKNEHSSEIGRTISILRILKNELNV</sequence>
<dbReference type="SUPFAM" id="SSF52540">
    <property type="entry name" value="P-loop containing nucleoside triphosphate hydrolases"/>
    <property type="match status" value="1"/>
</dbReference>
<dbReference type="Gene3D" id="3.40.50.300">
    <property type="entry name" value="P-loop containing nucleotide triphosphate hydrolases"/>
    <property type="match status" value="1"/>
</dbReference>
<gene>
    <name evidence="2" type="primary">recF_16</name>
    <name evidence="2" type="ORF">SDC9_40648</name>
</gene>
<protein>
    <submittedName>
        <fullName evidence="2">DNA replication and repair protein RecF</fullName>
    </submittedName>
</protein>
<comment type="caution">
    <text evidence="2">The sequence shown here is derived from an EMBL/GenBank/DDBJ whole genome shotgun (WGS) entry which is preliminary data.</text>
</comment>
<dbReference type="PANTHER" id="PTHR32182">
    <property type="entry name" value="DNA REPLICATION AND REPAIR PROTEIN RECF"/>
    <property type="match status" value="1"/>
</dbReference>
<name>A0A644VSW0_9ZZZZ</name>
<dbReference type="InterPro" id="IPR003395">
    <property type="entry name" value="RecF/RecN/SMC_N"/>
</dbReference>
<reference evidence="2" key="1">
    <citation type="submission" date="2019-08" db="EMBL/GenBank/DDBJ databases">
        <authorList>
            <person name="Kucharzyk K."/>
            <person name="Murdoch R.W."/>
            <person name="Higgins S."/>
            <person name="Loffler F."/>
        </authorList>
    </citation>
    <scope>NUCLEOTIDE SEQUENCE</scope>
</reference>
<dbReference type="InterPro" id="IPR027417">
    <property type="entry name" value="P-loop_NTPase"/>
</dbReference>
<dbReference type="GO" id="GO:0000731">
    <property type="term" value="P:DNA synthesis involved in DNA repair"/>
    <property type="evidence" value="ECO:0007669"/>
    <property type="project" value="TreeGrafter"/>
</dbReference>